<dbReference type="GO" id="GO:0042752">
    <property type="term" value="P:regulation of circadian rhythm"/>
    <property type="evidence" value="ECO:0007669"/>
    <property type="project" value="InterPro"/>
</dbReference>
<dbReference type="EMBL" id="KK914362">
    <property type="protein sequence ID" value="KDP38333.1"/>
    <property type="molecule type" value="Genomic_DNA"/>
</dbReference>
<dbReference type="GO" id="GO:0009409">
    <property type="term" value="P:response to cold"/>
    <property type="evidence" value="ECO:0007669"/>
    <property type="project" value="InterPro"/>
</dbReference>
<dbReference type="Proteomes" id="UP000027138">
    <property type="component" value="Unassembled WGS sequence"/>
</dbReference>
<feature type="compositionally biased region" description="Basic and acidic residues" evidence="1">
    <location>
        <begin position="1"/>
        <end position="10"/>
    </location>
</feature>
<evidence type="ECO:0000256" key="1">
    <source>
        <dbReference type="SAM" id="MobiDB-lite"/>
    </source>
</evidence>
<feature type="region of interest" description="Disordered" evidence="1">
    <location>
        <begin position="71"/>
        <end position="94"/>
    </location>
</feature>
<dbReference type="AlphaFoldDB" id="A0A067KTP7"/>
<evidence type="ECO:0000313" key="3">
    <source>
        <dbReference type="Proteomes" id="UP000027138"/>
    </source>
</evidence>
<sequence length="256" mass="28532">MEGCRSEIRARSQSSESTGGDSGDFDPQGLQMTETMSIEWTNEKHSLYLKSMESSFVNQLYNSMDLLGRQLQKEMSDPESSQQEHSNTRAPSGQFKVLRGGCWQKINFQRPDSQANITNEPNGELISPWIQHFRPRRKPQESAASHRQATSSSRNEVTSSGKANCSKHSPLCHCYSRNHGLLDSNTGVRNISKSVKLKTKSMRTEFLDIVVPFGKPSVTEDTAENNSGWVGGCQFEGFLNSGFVHMVTIGTSFTLL</sequence>
<feature type="region of interest" description="Disordered" evidence="1">
    <location>
        <begin position="1"/>
        <end position="31"/>
    </location>
</feature>
<organism evidence="2 3">
    <name type="scientific">Jatropha curcas</name>
    <name type="common">Barbados nut</name>
    <dbReference type="NCBI Taxonomy" id="180498"/>
    <lineage>
        <taxon>Eukaryota</taxon>
        <taxon>Viridiplantae</taxon>
        <taxon>Streptophyta</taxon>
        <taxon>Embryophyta</taxon>
        <taxon>Tracheophyta</taxon>
        <taxon>Spermatophyta</taxon>
        <taxon>Magnoliopsida</taxon>
        <taxon>eudicotyledons</taxon>
        <taxon>Gunneridae</taxon>
        <taxon>Pentapetalae</taxon>
        <taxon>rosids</taxon>
        <taxon>fabids</taxon>
        <taxon>Malpighiales</taxon>
        <taxon>Euphorbiaceae</taxon>
        <taxon>Crotonoideae</taxon>
        <taxon>Jatropheae</taxon>
        <taxon>Jatropha</taxon>
    </lineage>
</organism>
<dbReference type="STRING" id="180498.A0A067KTP7"/>
<dbReference type="PANTHER" id="PTHR33676">
    <property type="entry name" value="COLD REGULATED PROTEIN 27"/>
    <property type="match status" value="1"/>
</dbReference>
<proteinExistence type="predicted"/>
<feature type="region of interest" description="Disordered" evidence="1">
    <location>
        <begin position="134"/>
        <end position="166"/>
    </location>
</feature>
<protein>
    <submittedName>
        <fullName evidence="2">Uncharacterized protein</fullName>
    </submittedName>
</protein>
<accession>A0A067KTP7</accession>
<feature type="compositionally biased region" description="Polar residues" evidence="1">
    <location>
        <begin position="78"/>
        <end position="91"/>
    </location>
</feature>
<feature type="compositionally biased region" description="Polar residues" evidence="1">
    <location>
        <begin position="142"/>
        <end position="166"/>
    </location>
</feature>
<reference evidence="2 3" key="1">
    <citation type="journal article" date="2014" name="PLoS ONE">
        <title>Global Analysis of Gene Expression Profiles in Physic Nut (Jatropha curcas L.) Seedlings Exposed to Salt Stress.</title>
        <authorList>
            <person name="Zhang L."/>
            <person name="Zhang C."/>
            <person name="Wu P."/>
            <person name="Chen Y."/>
            <person name="Li M."/>
            <person name="Jiang H."/>
            <person name="Wu G."/>
        </authorList>
    </citation>
    <scope>NUCLEOTIDE SEQUENCE [LARGE SCALE GENOMIC DNA]</scope>
    <source>
        <strain evidence="3">cv. GZQX0401</strain>
        <tissue evidence="2">Young leaves</tissue>
    </source>
</reference>
<evidence type="ECO:0000313" key="2">
    <source>
        <dbReference type="EMBL" id="KDP38333.1"/>
    </source>
</evidence>
<name>A0A067KTP7_JATCU</name>
<dbReference type="InterPro" id="IPR044678">
    <property type="entry name" value="COR27/28"/>
</dbReference>
<dbReference type="PANTHER" id="PTHR33676:SF3">
    <property type="entry name" value="COLD-REGULATED PROTEIN 27"/>
    <property type="match status" value="1"/>
</dbReference>
<gene>
    <name evidence="2" type="ORF">JCGZ_04258</name>
</gene>
<keyword evidence="3" id="KW-1185">Reference proteome</keyword>
<dbReference type="OrthoDB" id="1923282at2759"/>